<evidence type="ECO:0000256" key="3">
    <source>
        <dbReference type="ARBA" id="ARBA00023015"/>
    </source>
</evidence>
<keyword evidence="3" id="KW-0805">Transcription regulation</keyword>
<dbReference type="PROSITE" id="PS50045">
    <property type="entry name" value="SIGMA54_INTERACT_4"/>
    <property type="match status" value="1"/>
</dbReference>
<evidence type="ECO:0000259" key="6">
    <source>
        <dbReference type="PROSITE" id="PS50045"/>
    </source>
</evidence>
<evidence type="ECO:0000256" key="2">
    <source>
        <dbReference type="ARBA" id="ARBA00022840"/>
    </source>
</evidence>
<keyword evidence="9" id="KW-1185">Reference proteome</keyword>
<evidence type="ECO:0000256" key="1">
    <source>
        <dbReference type="ARBA" id="ARBA00022741"/>
    </source>
</evidence>
<dbReference type="FunFam" id="3.40.50.300:FF:000006">
    <property type="entry name" value="DNA-binding transcriptional regulator NtrC"/>
    <property type="match status" value="1"/>
</dbReference>
<evidence type="ECO:0000256" key="5">
    <source>
        <dbReference type="PROSITE-ProRule" id="PRU00169"/>
    </source>
</evidence>
<evidence type="ECO:0000313" key="9">
    <source>
        <dbReference type="Proteomes" id="UP000711995"/>
    </source>
</evidence>
<dbReference type="InterPro" id="IPR003593">
    <property type="entry name" value="AAA+_ATPase"/>
</dbReference>
<dbReference type="GO" id="GO:0000160">
    <property type="term" value="P:phosphorelay signal transduction system"/>
    <property type="evidence" value="ECO:0007669"/>
    <property type="project" value="InterPro"/>
</dbReference>
<dbReference type="GO" id="GO:0005524">
    <property type="term" value="F:ATP binding"/>
    <property type="evidence" value="ECO:0007669"/>
    <property type="project" value="UniProtKB-KW"/>
</dbReference>
<gene>
    <name evidence="8" type="ORF">HCT14_06850</name>
</gene>
<dbReference type="InterPro" id="IPR027417">
    <property type="entry name" value="P-loop_NTPase"/>
</dbReference>
<dbReference type="Gene3D" id="3.40.50.300">
    <property type="entry name" value="P-loop containing nucleotide triphosphate hydrolases"/>
    <property type="match status" value="1"/>
</dbReference>
<dbReference type="InterPro" id="IPR011006">
    <property type="entry name" value="CheY-like_superfamily"/>
</dbReference>
<dbReference type="PANTHER" id="PTHR32071">
    <property type="entry name" value="TRANSCRIPTIONAL REGULATORY PROTEIN"/>
    <property type="match status" value="1"/>
</dbReference>
<dbReference type="SUPFAM" id="SSF52540">
    <property type="entry name" value="P-loop containing nucleoside triphosphate hydrolases"/>
    <property type="match status" value="1"/>
</dbReference>
<dbReference type="PROSITE" id="PS50110">
    <property type="entry name" value="RESPONSE_REGULATORY"/>
    <property type="match status" value="1"/>
</dbReference>
<dbReference type="InterPro" id="IPR002078">
    <property type="entry name" value="Sigma_54_int"/>
</dbReference>
<dbReference type="Pfam" id="PF25601">
    <property type="entry name" value="AAA_lid_14"/>
    <property type="match status" value="1"/>
</dbReference>
<keyword evidence="5" id="KW-0597">Phosphoprotein</keyword>
<dbReference type="PROSITE" id="PS00675">
    <property type="entry name" value="SIGMA54_INTERACT_1"/>
    <property type="match status" value="1"/>
</dbReference>
<evidence type="ECO:0000259" key="7">
    <source>
        <dbReference type="PROSITE" id="PS50110"/>
    </source>
</evidence>
<keyword evidence="2" id="KW-0067">ATP-binding</keyword>
<reference evidence="8 9" key="1">
    <citation type="submission" date="2020-03" db="EMBL/GenBank/DDBJ databases">
        <title>Spirochaetal bacteria isolated from arthropods constitute a novel genus Entomospira genus novum within the order Spirochaetales.</title>
        <authorList>
            <person name="Grana-Miraglia L."/>
            <person name="Sikutova S."/>
            <person name="Fingerle V."/>
            <person name="Sing A."/>
            <person name="Castillo-Ramirez S."/>
            <person name="Margos G."/>
            <person name="Rudolf I."/>
        </authorList>
    </citation>
    <scope>NUCLEOTIDE SEQUENCE [LARGE SCALE GENOMIC DNA]</scope>
    <source>
        <strain evidence="8 9">BR193</strain>
    </source>
</reference>
<accession>A0A968KWW0</accession>
<dbReference type="CDD" id="cd00009">
    <property type="entry name" value="AAA"/>
    <property type="match status" value="1"/>
</dbReference>
<dbReference type="Pfam" id="PF00158">
    <property type="entry name" value="Sigma54_activat"/>
    <property type="match status" value="1"/>
</dbReference>
<dbReference type="SUPFAM" id="SSF46689">
    <property type="entry name" value="Homeodomain-like"/>
    <property type="match status" value="1"/>
</dbReference>
<dbReference type="RefSeq" id="WP_167700788.1">
    <property type="nucleotide sequence ID" value="NZ_CP118174.1"/>
</dbReference>
<protein>
    <submittedName>
        <fullName evidence="8">Sigma-54-dependent Fis family transcriptional regulator</fullName>
    </submittedName>
</protein>
<dbReference type="PROSITE" id="PS00688">
    <property type="entry name" value="SIGMA54_INTERACT_3"/>
    <property type="match status" value="1"/>
</dbReference>
<sequence length="456" mass="51952">MANPHILIVDDEKNIREGLAKFFQLESYDVTLASDGQEALQLIEKGNFSLVICDLRMPKIPGDELLLLVKKSHPILPFIMLTGHGTVENAVASMRDGAYNFLTKPVNLEYLSLLVSQAIDRQRLQEEREQVQTYLAKEKHAIKQHVISASTAMRRIYQLVEQVAPTKANVIITGESGVGKEVIASAIHALSPRYNKPMITVHCAALSENLLESELFGHEKGAFTGAHMMRKGRFELADNGDLFLDEIGEISPTVQVKLLRVLQERTFERVGGEQRIEVDVRIISATNRNLLEEVAQERFREDLYYRLNVIQIHIPPLRERREDILPLAGQFLREFSAENHKSIRGFTPDCVNMLHDFDWPGNVRQLRNCIESAVVMCDGEFIKKEHLPIYVESQSQAQFYIQEELPLHRVEQRYIDFILAKYDGNKSHAAKALGISRKTLQRKLQIEEDDDGTTSE</sequence>
<dbReference type="InterPro" id="IPR002197">
    <property type="entry name" value="HTH_Fis"/>
</dbReference>
<feature type="domain" description="Sigma-54 factor interaction" evidence="6">
    <location>
        <begin position="146"/>
        <end position="375"/>
    </location>
</feature>
<dbReference type="Proteomes" id="UP000711995">
    <property type="component" value="Unassembled WGS sequence"/>
</dbReference>
<dbReference type="SMART" id="SM00448">
    <property type="entry name" value="REC"/>
    <property type="match status" value="1"/>
</dbReference>
<keyword evidence="4" id="KW-0804">Transcription</keyword>
<name>A0A968KWW0_9SPIO</name>
<evidence type="ECO:0000313" key="8">
    <source>
        <dbReference type="EMBL" id="NIZ41220.1"/>
    </source>
</evidence>
<dbReference type="InterPro" id="IPR025944">
    <property type="entry name" value="Sigma_54_int_dom_CS"/>
</dbReference>
<dbReference type="SUPFAM" id="SSF52172">
    <property type="entry name" value="CheY-like"/>
    <property type="match status" value="1"/>
</dbReference>
<dbReference type="InterPro" id="IPR009057">
    <property type="entry name" value="Homeodomain-like_sf"/>
</dbReference>
<dbReference type="GO" id="GO:0006355">
    <property type="term" value="P:regulation of DNA-templated transcription"/>
    <property type="evidence" value="ECO:0007669"/>
    <property type="project" value="InterPro"/>
</dbReference>
<dbReference type="Gene3D" id="1.10.8.60">
    <property type="match status" value="1"/>
</dbReference>
<dbReference type="AlphaFoldDB" id="A0A968KWW0"/>
<dbReference type="InterPro" id="IPR025662">
    <property type="entry name" value="Sigma_54_int_dom_ATP-bd_1"/>
</dbReference>
<dbReference type="GO" id="GO:0043565">
    <property type="term" value="F:sequence-specific DNA binding"/>
    <property type="evidence" value="ECO:0007669"/>
    <property type="project" value="InterPro"/>
</dbReference>
<organism evidence="8 9">
    <name type="scientific">Entomospira entomophila</name>
    <dbReference type="NCBI Taxonomy" id="2719988"/>
    <lineage>
        <taxon>Bacteria</taxon>
        <taxon>Pseudomonadati</taxon>
        <taxon>Spirochaetota</taxon>
        <taxon>Spirochaetia</taxon>
        <taxon>Spirochaetales</taxon>
        <taxon>Spirochaetaceae</taxon>
        <taxon>Entomospira</taxon>
    </lineage>
</organism>
<dbReference type="InterPro" id="IPR001789">
    <property type="entry name" value="Sig_transdc_resp-reg_receiver"/>
</dbReference>
<feature type="domain" description="Response regulatory" evidence="7">
    <location>
        <begin position="5"/>
        <end position="119"/>
    </location>
</feature>
<dbReference type="InterPro" id="IPR058031">
    <property type="entry name" value="AAA_lid_NorR"/>
</dbReference>
<comment type="caution">
    <text evidence="8">The sequence shown here is derived from an EMBL/GenBank/DDBJ whole genome shotgun (WGS) entry which is preliminary data.</text>
</comment>
<dbReference type="Gene3D" id="1.10.10.60">
    <property type="entry name" value="Homeodomain-like"/>
    <property type="match status" value="1"/>
</dbReference>
<dbReference type="Pfam" id="PF00072">
    <property type="entry name" value="Response_reg"/>
    <property type="match status" value="1"/>
</dbReference>
<keyword evidence="1" id="KW-0547">Nucleotide-binding</keyword>
<dbReference type="SMART" id="SM00382">
    <property type="entry name" value="AAA"/>
    <property type="match status" value="1"/>
</dbReference>
<dbReference type="Gene3D" id="3.40.50.2300">
    <property type="match status" value="1"/>
</dbReference>
<feature type="modified residue" description="4-aspartylphosphate" evidence="5">
    <location>
        <position position="54"/>
    </location>
</feature>
<proteinExistence type="predicted"/>
<dbReference type="EMBL" id="JAATLJ010000001">
    <property type="protein sequence ID" value="NIZ41220.1"/>
    <property type="molecule type" value="Genomic_DNA"/>
</dbReference>
<dbReference type="Pfam" id="PF02954">
    <property type="entry name" value="HTH_8"/>
    <property type="match status" value="1"/>
</dbReference>
<evidence type="ECO:0000256" key="4">
    <source>
        <dbReference type="ARBA" id="ARBA00023163"/>
    </source>
</evidence>